<evidence type="ECO:0000313" key="1">
    <source>
        <dbReference type="EMBL" id="ASG65129.1"/>
    </source>
</evidence>
<protein>
    <recommendedName>
        <fullName evidence="3">DUF2971 domain-containing protein</fullName>
    </recommendedName>
</protein>
<sequence>MERIVRFLDLVQYNGDEPDYQFAQDLINGLLFFKAPNQLNDPFEVSPVLDGRGLDKARTNQLIGVVRGMLSLSYGITPAEAERELLKRISKMGIEKYAQVHREQLKTLYFDLMRQNMESSGVCCFVQPNGSSEGLAHEKLMWSLYTNKASGVRLEFDKNALIESIDTSNLESSRKELARVSRSISYQKTRPKIDVWRFFLALSKSSSEKERERIMLQKIFKPYLFTKSEAWRMENEFRISIEGASNKLLPFDTLSLKAISLGPRCEEKVRTTLIESFIDSIPIYDVRASDSSYALVSKRI</sequence>
<dbReference type="InterPro" id="IPR021352">
    <property type="entry name" value="DUF2971"/>
</dbReference>
<dbReference type="Pfam" id="PF11185">
    <property type="entry name" value="DUF2971"/>
    <property type="match status" value="1"/>
</dbReference>
<keyword evidence="2" id="KW-1185">Reference proteome</keyword>
<dbReference type="Proteomes" id="UP000197717">
    <property type="component" value="Chromosome"/>
</dbReference>
<dbReference type="EMBL" id="CP022133">
    <property type="protein sequence ID" value="ASG65129.1"/>
    <property type="molecule type" value="Genomic_DNA"/>
</dbReference>
<evidence type="ECO:0008006" key="3">
    <source>
        <dbReference type="Google" id="ProtNLM"/>
    </source>
</evidence>
<name>A0ABM6LRP7_9GAMM</name>
<reference evidence="1 2" key="1">
    <citation type="submission" date="2017-06" db="EMBL/GenBank/DDBJ databases">
        <title>Complete genome sequence of Idiomarina piscisalsi strain 10PY1A isolated from soil of Soudi Arabia.</title>
        <authorList>
            <person name="Kim M.-C."/>
            <person name="Jung B.K."/>
            <person name="Budiyanto F."/>
            <person name="Nzila A."/>
            <person name="Shin J.-H."/>
        </authorList>
    </citation>
    <scope>NUCLEOTIDE SEQUENCE [LARGE SCALE GENOMIC DNA]</scope>
    <source>
        <strain evidence="1 2">10PY1A</strain>
    </source>
</reference>
<accession>A0ABM6LRP7</accession>
<proteinExistence type="predicted"/>
<evidence type="ECO:0000313" key="2">
    <source>
        <dbReference type="Proteomes" id="UP000197717"/>
    </source>
</evidence>
<organism evidence="1 2">
    <name type="scientific">Idiomarina piscisalsi</name>
    <dbReference type="NCBI Taxonomy" id="1096243"/>
    <lineage>
        <taxon>Bacteria</taxon>
        <taxon>Pseudomonadati</taxon>
        <taxon>Pseudomonadota</taxon>
        <taxon>Gammaproteobacteria</taxon>
        <taxon>Alteromonadales</taxon>
        <taxon>Idiomarinaceae</taxon>
        <taxon>Idiomarina</taxon>
    </lineage>
</organism>
<gene>
    <name evidence="1" type="ORF">CEW91_02725</name>
</gene>
<dbReference type="RefSeq" id="WP_088767564.1">
    <property type="nucleotide sequence ID" value="NZ_CP022133.1"/>
</dbReference>